<dbReference type="InterPro" id="IPR021314">
    <property type="entry name" value="DUF2911"/>
</dbReference>
<feature type="chain" id="PRO_5045379755" evidence="1">
    <location>
        <begin position="24"/>
        <end position="289"/>
    </location>
</feature>
<proteinExistence type="predicted"/>
<gene>
    <name evidence="2" type="ORF">ACFSKP_06200</name>
</gene>
<evidence type="ECO:0000313" key="3">
    <source>
        <dbReference type="Proteomes" id="UP001597374"/>
    </source>
</evidence>
<keyword evidence="1" id="KW-0732">Signal</keyword>
<protein>
    <submittedName>
        <fullName evidence="2">DUF2911 domain-containing protein</fullName>
    </submittedName>
</protein>
<dbReference type="RefSeq" id="WP_250427485.1">
    <property type="nucleotide sequence ID" value="NZ_JALPRR010000001.1"/>
</dbReference>
<dbReference type="Pfam" id="PF11138">
    <property type="entry name" value="DUF2911"/>
    <property type="match status" value="1"/>
</dbReference>
<comment type="caution">
    <text evidence="2">The sequence shown here is derived from an EMBL/GenBank/DDBJ whole genome shotgun (WGS) entry which is preliminary data.</text>
</comment>
<reference evidence="3" key="1">
    <citation type="journal article" date="2019" name="Int. J. Syst. Evol. Microbiol.">
        <title>The Global Catalogue of Microorganisms (GCM) 10K type strain sequencing project: providing services to taxonomists for standard genome sequencing and annotation.</title>
        <authorList>
            <consortium name="The Broad Institute Genomics Platform"/>
            <consortium name="The Broad Institute Genome Sequencing Center for Infectious Disease"/>
            <person name="Wu L."/>
            <person name="Ma J."/>
        </authorList>
    </citation>
    <scope>NUCLEOTIDE SEQUENCE [LARGE SCALE GENOMIC DNA]</scope>
    <source>
        <strain evidence="3">CGMCC 4.1782</strain>
    </source>
</reference>
<keyword evidence="3" id="KW-1185">Reference proteome</keyword>
<dbReference type="SUPFAM" id="SSF48452">
    <property type="entry name" value="TPR-like"/>
    <property type="match status" value="1"/>
</dbReference>
<dbReference type="Proteomes" id="UP001597374">
    <property type="component" value="Unassembled WGS sequence"/>
</dbReference>
<sequence>MKKTFIGFALSAALMLGAGSVQAQIATPAASPASTVTQKVGLTDVSVTYSRPSVKGRTIFGGDVVPYDKMWRTGANAATIIKFGDEVTINGTKVPAGEYALYTIPGKAEWTIILNKNTKLWGDGGKDYKQEEEQLRFKVKPETNPRAVESFTINFANLKSNAADVELLWDKTIASFKVETDVDSKVMAQIQQNVINGKDVKPGMYAAAASYYYDNNKDMKQALDWMKKANASDPKFWNLHTQAKIQAKMKDYKGAVKTAEQSMALAKKENNDDYVRMNEKAIAEWKKMK</sequence>
<evidence type="ECO:0000313" key="2">
    <source>
        <dbReference type="EMBL" id="MFD2245838.1"/>
    </source>
</evidence>
<feature type="signal peptide" evidence="1">
    <location>
        <begin position="1"/>
        <end position="23"/>
    </location>
</feature>
<evidence type="ECO:0000256" key="1">
    <source>
        <dbReference type="SAM" id="SignalP"/>
    </source>
</evidence>
<dbReference type="EMBL" id="JBHUIM010000001">
    <property type="protein sequence ID" value="MFD2245838.1"/>
    <property type="molecule type" value="Genomic_DNA"/>
</dbReference>
<name>A0ABW5CWX3_9BACT</name>
<organism evidence="2 3">
    <name type="scientific">Pontibacter ruber</name>
    <dbReference type="NCBI Taxonomy" id="1343895"/>
    <lineage>
        <taxon>Bacteria</taxon>
        <taxon>Pseudomonadati</taxon>
        <taxon>Bacteroidota</taxon>
        <taxon>Cytophagia</taxon>
        <taxon>Cytophagales</taxon>
        <taxon>Hymenobacteraceae</taxon>
        <taxon>Pontibacter</taxon>
    </lineage>
</organism>
<dbReference type="InterPro" id="IPR011990">
    <property type="entry name" value="TPR-like_helical_dom_sf"/>
</dbReference>
<accession>A0ABW5CWX3</accession>